<evidence type="ECO:0000313" key="2">
    <source>
        <dbReference type="EMBL" id="KAK3877756.1"/>
    </source>
</evidence>
<reference evidence="2" key="1">
    <citation type="submission" date="2023-10" db="EMBL/GenBank/DDBJ databases">
        <title>Genome assemblies of two species of porcelain crab, Petrolisthes cinctipes and Petrolisthes manimaculis (Anomura: Porcellanidae).</title>
        <authorList>
            <person name="Angst P."/>
        </authorList>
    </citation>
    <scope>NUCLEOTIDE SEQUENCE</scope>
    <source>
        <strain evidence="2">PB745_01</strain>
        <tissue evidence="2">Gill</tissue>
    </source>
</reference>
<comment type="caution">
    <text evidence="2">The sequence shown here is derived from an EMBL/GenBank/DDBJ whole genome shotgun (WGS) entry which is preliminary data.</text>
</comment>
<dbReference type="EMBL" id="JAWQEG010002181">
    <property type="protein sequence ID" value="KAK3873796.1"/>
    <property type="molecule type" value="Genomic_DNA"/>
</dbReference>
<gene>
    <name evidence="3" type="ORF">Pcinc_011238</name>
    <name evidence="2" type="ORF">Pcinc_017568</name>
    <name evidence="1" type="ORF">Pcinc_021221</name>
</gene>
<organism evidence="2 4">
    <name type="scientific">Petrolisthes cinctipes</name>
    <name type="common">Flat porcelain crab</name>
    <dbReference type="NCBI Taxonomy" id="88211"/>
    <lineage>
        <taxon>Eukaryota</taxon>
        <taxon>Metazoa</taxon>
        <taxon>Ecdysozoa</taxon>
        <taxon>Arthropoda</taxon>
        <taxon>Crustacea</taxon>
        <taxon>Multicrustacea</taxon>
        <taxon>Malacostraca</taxon>
        <taxon>Eumalacostraca</taxon>
        <taxon>Eucarida</taxon>
        <taxon>Decapoda</taxon>
        <taxon>Pleocyemata</taxon>
        <taxon>Anomura</taxon>
        <taxon>Galatheoidea</taxon>
        <taxon>Porcellanidae</taxon>
        <taxon>Petrolisthes</taxon>
    </lineage>
</organism>
<sequence>MATPASLHYTRDTNATTHLPHTDDFTVPHHTSIRASDRMTAANLATTPLLPTKQLPATTCTPPHHTARTLLWVEDLVLGDNYLVDSGSKVSAVPPQEKDRKRQASIAYDLLTANKSPITTYGTSDPP</sequence>
<evidence type="ECO:0000313" key="4">
    <source>
        <dbReference type="Proteomes" id="UP001286313"/>
    </source>
</evidence>
<dbReference type="EMBL" id="JAWQEG010001633">
    <property type="protein sequence ID" value="KAK3877756.1"/>
    <property type="molecule type" value="Genomic_DNA"/>
</dbReference>
<accession>A0AAE1FQG4</accession>
<evidence type="ECO:0000313" key="3">
    <source>
        <dbReference type="EMBL" id="KAK3884489.1"/>
    </source>
</evidence>
<dbReference type="EMBL" id="JAWQEG010000881">
    <property type="protein sequence ID" value="KAK3884489.1"/>
    <property type="molecule type" value="Genomic_DNA"/>
</dbReference>
<name>A0AAE1FQG4_PETCI</name>
<evidence type="ECO:0000313" key="1">
    <source>
        <dbReference type="EMBL" id="KAK3873796.1"/>
    </source>
</evidence>
<dbReference type="AlphaFoldDB" id="A0AAE1FQG4"/>
<dbReference type="Proteomes" id="UP001286313">
    <property type="component" value="Unassembled WGS sequence"/>
</dbReference>
<proteinExistence type="predicted"/>
<keyword evidence="4" id="KW-1185">Reference proteome</keyword>
<protein>
    <submittedName>
        <fullName evidence="2">Uncharacterized protein</fullName>
    </submittedName>
</protein>